<evidence type="ECO:0008006" key="6">
    <source>
        <dbReference type="Google" id="ProtNLM"/>
    </source>
</evidence>
<dbReference type="Gene3D" id="2.130.10.10">
    <property type="entry name" value="YVTN repeat-like/Quinoprotein amine dehydrogenase"/>
    <property type="match status" value="2"/>
</dbReference>
<dbReference type="InterPro" id="IPR020472">
    <property type="entry name" value="WD40_PAC1"/>
</dbReference>
<proteinExistence type="inferred from homology"/>
<organism evidence="5">
    <name type="scientific">Arcella intermedia</name>
    <dbReference type="NCBI Taxonomy" id="1963864"/>
    <lineage>
        <taxon>Eukaryota</taxon>
        <taxon>Amoebozoa</taxon>
        <taxon>Tubulinea</taxon>
        <taxon>Elardia</taxon>
        <taxon>Arcellinida</taxon>
        <taxon>Sphaerothecina</taxon>
        <taxon>Arcellidae</taxon>
        <taxon>Arcella</taxon>
    </lineage>
</organism>
<reference evidence="5" key="1">
    <citation type="journal article" date="2020" name="J. Eukaryot. Microbiol.">
        <title>De novo Sequencing, Assembly and Annotation of the Transcriptome for the Free-Living Testate Amoeba Arcella intermedia.</title>
        <authorList>
            <person name="Ribeiro G.M."/>
            <person name="Porfirio-Sousa A.L."/>
            <person name="Maurer-Alcala X.X."/>
            <person name="Katz L.A."/>
            <person name="Lahr D.J.G."/>
        </authorList>
    </citation>
    <scope>NUCLEOTIDE SEQUENCE</scope>
</reference>
<comment type="similarity">
    <text evidence="3">Belongs to the THOC3 family.</text>
</comment>
<dbReference type="EMBL" id="GIBP01004731">
    <property type="protein sequence ID" value="NDV33700.1"/>
    <property type="molecule type" value="Transcribed_RNA"/>
</dbReference>
<dbReference type="InterPro" id="IPR036322">
    <property type="entry name" value="WD40_repeat_dom_sf"/>
</dbReference>
<name>A0A6B2L9X9_9EUKA</name>
<dbReference type="InterPro" id="IPR019775">
    <property type="entry name" value="WD40_repeat_CS"/>
</dbReference>
<evidence type="ECO:0000256" key="1">
    <source>
        <dbReference type="ARBA" id="ARBA00022574"/>
    </source>
</evidence>
<dbReference type="PANTHER" id="PTHR22839">
    <property type="entry name" value="THO COMPLEX SUBUNIT 3 THO3"/>
    <property type="match status" value="1"/>
</dbReference>
<dbReference type="PROSITE" id="PS50082">
    <property type="entry name" value="WD_REPEATS_2"/>
    <property type="match status" value="3"/>
</dbReference>
<evidence type="ECO:0000256" key="3">
    <source>
        <dbReference type="ARBA" id="ARBA00046343"/>
    </source>
</evidence>
<dbReference type="PRINTS" id="PR00320">
    <property type="entry name" value="GPROTEINBRPT"/>
</dbReference>
<feature type="repeat" description="WD" evidence="4">
    <location>
        <begin position="45"/>
        <end position="87"/>
    </location>
</feature>
<keyword evidence="2" id="KW-0677">Repeat</keyword>
<dbReference type="InterPro" id="IPR040132">
    <property type="entry name" value="Tex1/THOC3"/>
</dbReference>
<dbReference type="PROSITE" id="PS00678">
    <property type="entry name" value="WD_REPEATS_1"/>
    <property type="match status" value="1"/>
</dbReference>
<dbReference type="GO" id="GO:0006406">
    <property type="term" value="P:mRNA export from nucleus"/>
    <property type="evidence" value="ECO:0007669"/>
    <property type="project" value="InterPro"/>
</dbReference>
<dbReference type="InterPro" id="IPR001680">
    <property type="entry name" value="WD40_rpt"/>
</dbReference>
<sequence>MGHKKRVRCLAWNATGEILASGALDGALRVWSNVDRKHAKATSELKGHAGAVNAMCGNKEGPERLATTSTDKTIRLWDVRTNKSTATISLPGEGINIAWSPDGSTIACGVKGTEGMSVNECQKVKSTLIHVDTRKNTISKKLVFFYVVNKMSWNVSGTHFFLITGNGEIEIRTWPEFSLLRTTRAHTDSICTIDMNPNGRNFAVGCADSLASLWDTAEMACLRTFGAHSSMVHTLSISHDGQFLASGCQEDPLIDISHVETGETLFSVSCDAPVNEIAWNPKQLLLAYDHYNPKEPDSSGVRVFGYS</sequence>
<dbReference type="PANTHER" id="PTHR22839:SF0">
    <property type="entry name" value="THO COMPLEX SUBUNIT 3"/>
    <property type="match status" value="1"/>
</dbReference>
<dbReference type="GO" id="GO:0000445">
    <property type="term" value="C:THO complex part of transcription export complex"/>
    <property type="evidence" value="ECO:0007669"/>
    <property type="project" value="TreeGrafter"/>
</dbReference>
<evidence type="ECO:0000256" key="2">
    <source>
        <dbReference type="ARBA" id="ARBA00022737"/>
    </source>
</evidence>
<feature type="repeat" description="WD" evidence="4">
    <location>
        <begin position="183"/>
        <end position="224"/>
    </location>
</feature>
<dbReference type="Pfam" id="PF00400">
    <property type="entry name" value="WD40"/>
    <property type="match status" value="4"/>
</dbReference>
<evidence type="ECO:0000256" key="4">
    <source>
        <dbReference type="PROSITE-ProRule" id="PRU00221"/>
    </source>
</evidence>
<accession>A0A6B2L9X9</accession>
<keyword evidence="1 4" id="KW-0853">WD repeat</keyword>
<dbReference type="SMART" id="SM00320">
    <property type="entry name" value="WD40"/>
    <property type="match status" value="4"/>
</dbReference>
<dbReference type="InterPro" id="IPR015943">
    <property type="entry name" value="WD40/YVTN_repeat-like_dom_sf"/>
</dbReference>
<protein>
    <recommendedName>
        <fullName evidence="6">Anaphase-promoting complex subunit 4 WD40 domain-containing protein</fullName>
    </recommendedName>
</protein>
<evidence type="ECO:0000313" key="5">
    <source>
        <dbReference type="EMBL" id="NDV33700.1"/>
    </source>
</evidence>
<feature type="repeat" description="WD" evidence="4">
    <location>
        <begin position="1"/>
        <end position="32"/>
    </location>
</feature>
<dbReference type="AlphaFoldDB" id="A0A6B2L9X9"/>
<dbReference type="PROSITE" id="PS50294">
    <property type="entry name" value="WD_REPEATS_REGION"/>
    <property type="match status" value="3"/>
</dbReference>
<dbReference type="SUPFAM" id="SSF50978">
    <property type="entry name" value="WD40 repeat-like"/>
    <property type="match status" value="1"/>
</dbReference>